<accession>A0A2P2QYK0</accession>
<dbReference type="AlphaFoldDB" id="A0A2P2QYK0"/>
<protein>
    <submittedName>
        <fullName evidence="2">Uncharacterized protein</fullName>
    </submittedName>
</protein>
<dbReference type="EMBL" id="GGEC01091507">
    <property type="protein sequence ID" value="MBX71991.1"/>
    <property type="molecule type" value="Transcribed_RNA"/>
</dbReference>
<feature type="compositionally biased region" description="Basic and acidic residues" evidence="1">
    <location>
        <begin position="10"/>
        <end position="19"/>
    </location>
</feature>
<evidence type="ECO:0000313" key="2">
    <source>
        <dbReference type="EMBL" id="MBX71991.1"/>
    </source>
</evidence>
<evidence type="ECO:0000256" key="1">
    <source>
        <dbReference type="SAM" id="MobiDB-lite"/>
    </source>
</evidence>
<name>A0A2P2QYK0_RHIMU</name>
<proteinExistence type="predicted"/>
<reference evidence="2" key="1">
    <citation type="submission" date="2018-02" db="EMBL/GenBank/DDBJ databases">
        <title>Rhizophora mucronata_Transcriptome.</title>
        <authorList>
            <person name="Meera S.P."/>
            <person name="Sreeshan A."/>
            <person name="Augustine A."/>
        </authorList>
    </citation>
    <scope>NUCLEOTIDE SEQUENCE</scope>
    <source>
        <tissue evidence="2">Leaf</tissue>
    </source>
</reference>
<organism evidence="2">
    <name type="scientific">Rhizophora mucronata</name>
    <name type="common">Asiatic mangrove</name>
    <dbReference type="NCBI Taxonomy" id="61149"/>
    <lineage>
        <taxon>Eukaryota</taxon>
        <taxon>Viridiplantae</taxon>
        <taxon>Streptophyta</taxon>
        <taxon>Embryophyta</taxon>
        <taxon>Tracheophyta</taxon>
        <taxon>Spermatophyta</taxon>
        <taxon>Magnoliopsida</taxon>
        <taxon>eudicotyledons</taxon>
        <taxon>Gunneridae</taxon>
        <taxon>Pentapetalae</taxon>
        <taxon>rosids</taxon>
        <taxon>fabids</taxon>
        <taxon>Malpighiales</taxon>
        <taxon>Rhizophoraceae</taxon>
        <taxon>Rhizophora</taxon>
    </lineage>
</organism>
<feature type="region of interest" description="Disordered" evidence="1">
    <location>
        <begin position="1"/>
        <end position="30"/>
    </location>
</feature>
<sequence>MINGFCPNQPKEKQKKELQNRGIRLKQKGD</sequence>